<feature type="compositionally biased region" description="Basic residues" evidence="17">
    <location>
        <begin position="1191"/>
        <end position="1200"/>
    </location>
</feature>
<dbReference type="InterPro" id="IPR026212">
    <property type="entry name" value="Cep78"/>
</dbReference>
<dbReference type="SUPFAM" id="SSF48452">
    <property type="entry name" value="TPR-like"/>
    <property type="match status" value="2"/>
</dbReference>
<dbReference type="SMART" id="SM00368">
    <property type="entry name" value="LRR_RI"/>
    <property type="match status" value="4"/>
</dbReference>
<feature type="compositionally biased region" description="Polar residues" evidence="17">
    <location>
        <begin position="634"/>
        <end position="653"/>
    </location>
</feature>
<organism evidence="18 19">
    <name type="scientific">Hemibagrus wyckioides</name>
    <dbReference type="NCBI Taxonomy" id="337641"/>
    <lineage>
        <taxon>Eukaryota</taxon>
        <taxon>Metazoa</taxon>
        <taxon>Chordata</taxon>
        <taxon>Craniata</taxon>
        <taxon>Vertebrata</taxon>
        <taxon>Euteleostomi</taxon>
        <taxon>Actinopterygii</taxon>
        <taxon>Neopterygii</taxon>
        <taxon>Teleostei</taxon>
        <taxon>Ostariophysi</taxon>
        <taxon>Siluriformes</taxon>
        <taxon>Bagridae</taxon>
        <taxon>Hemibagrus</taxon>
    </lineage>
</organism>
<keyword evidence="6" id="KW-0677">Repeat</keyword>
<feature type="compositionally biased region" description="Pro residues" evidence="17">
    <location>
        <begin position="1061"/>
        <end position="1072"/>
    </location>
</feature>
<dbReference type="GO" id="GO:0005634">
    <property type="term" value="C:nucleus"/>
    <property type="evidence" value="ECO:0007669"/>
    <property type="project" value="UniProtKB-SubCell"/>
</dbReference>
<dbReference type="SUPFAM" id="SSF52047">
    <property type="entry name" value="RNI-like"/>
    <property type="match status" value="1"/>
</dbReference>
<dbReference type="PANTHER" id="PTHR15502">
    <property type="entry name" value="CALCINEURIN-BINDING PROTEIN CABIN 1-RELATED"/>
    <property type="match status" value="1"/>
</dbReference>
<keyword evidence="19" id="KW-1185">Reference proteome</keyword>
<feature type="compositionally biased region" description="Basic and acidic residues" evidence="17">
    <location>
        <begin position="2229"/>
        <end position="2245"/>
    </location>
</feature>
<evidence type="ECO:0000256" key="7">
    <source>
        <dbReference type="ARBA" id="ARBA00022763"/>
    </source>
</evidence>
<evidence type="ECO:0000256" key="13">
    <source>
        <dbReference type="ARBA" id="ARBA00033240"/>
    </source>
</evidence>
<feature type="compositionally biased region" description="Polar residues" evidence="17">
    <location>
        <begin position="2246"/>
        <end position="2264"/>
    </location>
</feature>
<dbReference type="FunFam" id="1.25.40.10:FF:000076">
    <property type="entry name" value="calcineurin-binding protein cabin-1 isoform X1"/>
    <property type="match status" value="1"/>
</dbReference>
<feature type="compositionally biased region" description="Polar residues" evidence="17">
    <location>
        <begin position="389"/>
        <end position="404"/>
    </location>
</feature>
<dbReference type="FunFam" id="3.80.10.10:FF:000070">
    <property type="entry name" value="Centrosomal protein of 78 kDa"/>
    <property type="match status" value="1"/>
</dbReference>
<evidence type="ECO:0000256" key="9">
    <source>
        <dbReference type="ARBA" id="ARBA00022853"/>
    </source>
</evidence>
<dbReference type="GO" id="GO:0006325">
    <property type="term" value="P:chromatin organization"/>
    <property type="evidence" value="ECO:0007669"/>
    <property type="project" value="UniProtKB-KW"/>
</dbReference>
<dbReference type="Gene3D" id="1.25.40.10">
    <property type="entry name" value="Tetratricopeptide repeat domain"/>
    <property type="match status" value="2"/>
</dbReference>
<feature type="region of interest" description="Disordered" evidence="17">
    <location>
        <begin position="1034"/>
        <end position="1102"/>
    </location>
</feature>
<keyword evidence="5" id="KW-0597">Phosphoprotein</keyword>
<comment type="caution">
    <text evidence="18">The sequence shown here is derived from an EMBL/GenBank/DDBJ whole genome shotgun (WGS) entry which is preliminary data.</text>
</comment>
<evidence type="ECO:0000256" key="2">
    <source>
        <dbReference type="ARBA" id="ARBA00004286"/>
    </source>
</evidence>
<evidence type="ECO:0000256" key="4">
    <source>
        <dbReference type="ARBA" id="ARBA00022454"/>
    </source>
</evidence>
<name>A0A9D3P106_9TELE</name>
<dbReference type="PRINTS" id="PR02062">
    <property type="entry name" value="CENTROSOME78"/>
</dbReference>
<keyword evidence="9" id="KW-0156">Chromatin regulator</keyword>
<reference evidence="18 19" key="1">
    <citation type="submission" date="2021-06" db="EMBL/GenBank/DDBJ databases">
        <title>Chromosome-level genome assembly of the red-tail catfish (Hemibagrus wyckioides).</title>
        <authorList>
            <person name="Shao F."/>
        </authorList>
    </citation>
    <scope>NUCLEOTIDE SEQUENCE [LARGE SCALE GENOMIC DNA]</scope>
    <source>
        <strain evidence="18">EC202008001</strain>
        <tissue evidence="18">Blood</tissue>
    </source>
</reference>
<evidence type="ECO:0000256" key="11">
    <source>
        <dbReference type="ARBA" id="ARBA00023242"/>
    </source>
</evidence>
<feature type="compositionally biased region" description="Basic and acidic residues" evidence="17">
    <location>
        <begin position="555"/>
        <end position="570"/>
    </location>
</feature>
<evidence type="ECO:0000313" key="19">
    <source>
        <dbReference type="Proteomes" id="UP000824219"/>
    </source>
</evidence>
<evidence type="ECO:0000256" key="14">
    <source>
        <dbReference type="ARBA" id="ARBA00071005"/>
    </source>
</evidence>
<feature type="compositionally biased region" description="Acidic residues" evidence="17">
    <location>
        <begin position="409"/>
        <end position="419"/>
    </location>
</feature>
<dbReference type="InterPro" id="IPR019734">
    <property type="entry name" value="TPR_rpt"/>
</dbReference>
<feature type="compositionally biased region" description="Basic and acidic residues" evidence="17">
    <location>
        <begin position="1181"/>
        <end position="1190"/>
    </location>
</feature>
<dbReference type="OrthoDB" id="77564at2759"/>
<feature type="compositionally biased region" description="Low complexity" evidence="17">
    <location>
        <begin position="1073"/>
        <end position="1085"/>
    </location>
</feature>
<dbReference type="Proteomes" id="UP000824219">
    <property type="component" value="Linkage Group LG05"/>
</dbReference>
<feature type="region of interest" description="Disordered" evidence="17">
    <location>
        <begin position="382"/>
        <end position="422"/>
    </location>
</feature>
<evidence type="ECO:0000256" key="12">
    <source>
        <dbReference type="ARBA" id="ARBA00030801"/>
    </source>
</evidence>
<dbReference type="SMART" id="SM00028">
    <property type="entry name" value="TPR"/>
    <property type="match status" value="3"/>
</dbReference>
<evidence type="ECO:0000256" key="6">
    <source>
        <dbReference type="ARBA" id="ARBA00022737"/>
    </source>
</evidence>
<feature type="compositionally biased region" description="Low complexity" evidence="17">
    <location>
        <begin position="333"/>
        <end position="345"/>
    </location>
</feature>
<evidence type="ECO:0000256" key="5">
    <source>
        <dbReference type="ARBA" id="ARBA00022553"/>
    </source>
</evidence>
<keyword evidence="16" id="KW-0175">Coiled coil</keyword>
<dbReference type="GO" id="GO:0005694">
    <property type="term" value="C:chromosome"/>
    <property type="evidence" value="ECO:0007669"/>
    <property type="project" value="UniProtKB-SubCell"/>
</dbReference>
<feature type="compositionally biased region" description="Basic and acidic residues" evidence="17">
    <location>
        <begin position="2095"/>
        <end position="2110"/>
    </location>
</feature>
<evidence type="ECO:0000256" key="17">
    <source>
        <dbReference type="SAM" id="MobiDB-lite"/>
    </source>
</evidence>
<dbReference type="FunFam" id="1.25.40.10:FF:000654">
    <property type="entry name" value="Calcineurin-binding protein 1"/>
    <property type="match status" value="1"/>
</dbReference>
<dbReference type="GO" id="GO:0031491">
    <property type="term" value="F:nucleosome binding"/>
    <property type="evidence" value="ECO:0007669"/>
    <property type="project" value="TreeGrafter"/>
</dbReference>
<comment type="similarity">
    <text evidence="3">Belongs to the Tonsoku family.</text>
</comment>
<feature type="compositionally biased region" description="Polar residues" evidence="17">
    <location>
        <begin position="1036"/>
        <end position="1056"/>
    </location>
</feature>
<feature type="region of interest" description="Disordered" evidence="17">
    <location>
        <begin position="2095"/>
        <end position="2126"/>
    </location>
</feature>
<dbReference type="PANTHER" id="PTHR15502:SF7">
    <property type="entry name" value="CALCINEURIN-BINDING PROTEIN CABIN-1"/>
    <property type="match status" value="1"/>
</dbReference>
<feature type="compositionally biased region" description="Low complexity" evidence="17">
    <location>
        <begin position="581"/>
        <end position="599"/>
    </location>
</feature>
<dbReference type="InterPro" id="IPR001611">
    <property type="entry name" value="Leu-rich_rpt"/>
</dbReference>
<keyword evidence="8" id="KW-0802">TPR repeat</keyword>
<dbReference type="Gene3D" id="3.80.10.10">
    <property type="entry name" value="Ribonuclease Inhibitor"/>
    <property type="match status" value="2"/>
</dbReference>
<keyword evidence="4" id="KW-0158">Chromosome</keyword>
<sequence>MMQGSAQTRRRAAQDFKTCYESLCATQGSAPVAAVRLGLNQGVLDFNGDAISFPDWVPILSALAVNKQLHHVSVKSCYLISLGSQGSYKTPVRKKTPVVHSKSMTFQLCKAVQKCLSVSHSLKTLQLHGLPLRERDLDMLTKGLSKSVSLEHLSLAHCPIADDGLETICQSVKYSATIKTVDFTACNITWRGAEHMANIIKHQAVRRHTTAWAETLRYRKAEFEAMDGLRRITLNENILIGDRGVTSLAQELTEDLWVKAVDLQRCGISNEGARVLEKMLQSNTTLCVLDIRRNPLVDNELVKSVIKKVLMNNKGQDSQYLWLKPPAKEANDSSGQTTRRITGRTTYRIGSRRTFSAPCGGRPPQPGSTGHIPWRTAARAKLQRGLPQSAATADRSFQNASSIRVTLESESESESEENESGMQSVCVQSARENIGNNQFRRLQEDYRSLKEQLEECRLRLTEERNARLKATSRVVELELENFRLHSVNQSLSEAHASHSVLEDEQVLDSIEASFHKFHAFLDLLKDAGLGQLASMAGIEQSDFGVLNRPQLSSTKRREDGEQVSEQRKDSMAISNNHHKPSSLQSRTSSSAASAVSKNSCNLHYPQDVTPTPAPLHSSHSPSPLDHPEALHLQRSVSPTHSNSNRESGSDKLNGSQRSKSGSVASSVHSVQSKLSYSYREDFSEGKLSPALSSRSSSVSQFGVEKLAHLFRAGADSCDVQQHLKKTMIRIAALNAASETADEHEDHFKSTKPSQTKEAQEAEAFALYHRALDLQKHDKFEESAKAYHELLKTPLLKEAVASEDEKVGLKHPGLMLKYSTYKNLASLAVLRDDLDTATDFYVEAVMLDSTDVNMWYKLGQVALRRVSIPLARHAFEVGLRCNPDHWPCLDSLITVLYTLSDYSCCLYYICKALEKDIGYTKGWVLKEKIFEEQPCLRRDSMKLFSKLDMTMHCSEADEEEAHSIVEEALELRRQRQAKLARPPLQDLQLVEPIKRFTWKNVGESFLAMYKHQNECLVPRPDFGRRIDLTMYRDPDSVLQTPSDASQVQTAPATESPQSSTSAPPPEPLPPPPADSSSPSASQSMPSECPVQPQTQSSSNLGQQQVCESPMEVCTVATSTTAASITAAAVFNGTTTGSTTATTAAAAAAAPAVAASSNTAVPSSVLDSPLNDKAKKATKRKRTIEDCGETAKRRSARVRNTKSKKEEKIDFQELLLKLLPTRLKKFDVDDDEESLSNMDTQCEVKPNSKPNQGTGSNLLDYISSAEKEHEEVHSFLLANVENGGILELLMRYLKAIGQRFLEEWPSGLSGVVMEIYNCWRRHSAGLPNPLLRDSNNQHIKEVMTMSLSCMEMQLEQWVLIKGKNSAQRRSMSAHGSDHSEQDSQESRFLTDLYMLIMASSQTDIFERDWLSFAVRVHWLKARHLTYQGDMEEALERYDVCVGLLKSQPHTGDGDKISINMPNLCVDSSISVEEIEKKLKSLERCQSLEEIQRLFETGDYQSVVRLLQPTLSYGPSSARPKPLEYISSAPERPAQLLLLQNSLLHVKDYIQCLESTEVALNEAMQHINSMLPSSPSAKEEWVATVTAMLRGIEQCITEEPHIFTSTPPTTNLPRLANNLIQLIACSMVLPDDPKEPHFSSMLPWMLLYHLLKLDEAELDCTLRQHQADDDDDDDDNSLLPPSLMLLNTAHEYLGRRSWCCNSDGVLLKFFVHVLQQKLSEADALPYKEDLEMALEQCFYCLYSYPSKKSKTRHLEEHSAPQVELQWNDALFMFEYFKPKTLPEFDSYKTSTVSADLANLLRRLSGIIPCSDSPTLSIDEVSSYIEGGALKVPSLPEGTPPAPPLVNELYYLLADYHFKNKEQAKAIKFYMHDICVCPNRFDSWAGMALARATRIQDKLNSNELKSDGPVWKHSLAVLTCFKRALEIDSSNLSLWIEYGTMSYALHSFASRQLKQWKNEMPPDLIKLMEERKDSMLETAYDCFKSASTCGGDEEEWLIHYMLGKISEKRKLPSKDYLRLYKQSAYFLHEEAARYPRKIHYHNPPDLAMEALELFYRTAATILKLLEEEGGKEESGQKDHLDYELFFNMLADAAVGPFARGEEKSIPKTSDKEKPPSLNDEDSHSSSAVTALAAANSTATAVPTVTLLPSDGPAGVTSPPCAVTPLDHDYAKRKKLQQRQGQLQDEQSQDSVAVLSDSSSLQDVFLDPTSSQDSTHKLDSGKCQSFSEDTNTLMKDKAAAVEEPEEKHVDVSSTTLSQESSDTTLSVTSPEILISKPPAPDTPTQAPTTLLRSAPRRPEPPTPPELLEVPRCLPTGRVEQRKVLVEMCVRALFLCLNRFPQHYKSLYRLAHLYACSKTHKNLQWARDVLLGSSVPWQQLKHMPAQGLFCERNKTNLFNMGFGAMQGVSPLWAAELRPPGTANLLPIVSTCLSYQDQPCLHPPIHHHR</sequence>
<dbReference type="InterPro" id="IPR032675">
    <property type="entry name" value="LRR_dom_sf"/>
</dbReference>
<feature type="compositionally biased region" description="Polar residues" evidence="17">
    <location>
        <begin position="2217"/>
        <end position="2228"/>
    </location>
</feature>
<evidence type="ECO:0000256" key="1">
    <source>
        <dbReference type="ARBA" id="ARBA00004123"/>
    </source>
</evidence>
<dbReference type="EMBL" id="JAHKSW010000005">
    <property type="protein sequence ID" value="KAG7332101.1"/>
    <property type="molecule type" value="Genomic_DNA"/>
</dbReference>
<protein>
    <recommendedName>
        <fullName evidence="14">Calcineurin-binding protein cabin-1</fullName>
    </recommendedName>
    <alternativeName>
        <fullName evidence="15">Calcineurin inhibitor</fullName>
    </alternativeName>
    <alternativeName>
        <fullName evidence="13">NF-kappa-B inhibitor-like protein 2</fullName>
    </alternativeName>
    <alternativeName>
        <fullName evidence="12">Nuclear factor of kappa light polypeptide gene enhancer in B-cells inhibitor-like 2</fullName>
    </alternativeName>
</protein>
<feature type="region of interest" description="Disordered" evidence="17">
    <location>
        <begin position="1235"/>
        <end position="1254"/>
    </location>
</feature>
<comment type="subcellular location">
    <subcellularLocation>
        <location evidence="2">Chromosome</location>
    </subcellularLocation>
    <subcellularLocation>
        <location evidence="1">Nucleus</location>
    </subcellularLocation>
</comment>
<feature type="compositionally biased region" description="Polar residues" evidence="17">
    <location>
        <begin position="1090"/>
        <end position="1102"/>
    </location>
</feature>
<evidence type="ECO:0000256" key="8">
    <source>
        <dbReference type="ARBA" id="ARBA00022803"/>
    </source>
</evidence>
<dbReference type="InterPro" id="IPR033053">
    <property type="entry name" value="Hir3/CABIN1"/>
</dbReference>
<evidence type="ECO:0000256" key="16">
    <source>
        <dbReference type="SAM" id="Coils"/>
    </source>
</evidence>
<feature type="region of interest" description="Disordered" evidence="17">
    <location>
        <begin position="1160"/>
        <end position="1201"/>
    </location>
</feature>
<feature type="region of interest" description="Disordered" evidence="17">
    <location>
        <begin position="326"/>
        <end position="345"/>
    </location>
</feature>
<evidence type="ECO:0000256" key="15">
    <source>
        <dbReference type="ARBA" id="ARBA00078627"/>
    </source>
</evidence>
<feature type="compositionally biased region" description="Low complexity" evidence="17">
    <location>
        <begin position="654"/>
        <end position="670"/>
    </location>
</feature>
<dbReference type="FunFam" id="3.80.10.10:FF:000948">
    <property type="entry name" value="Centrosomal protein 78"/>
    <property type="match status" value="1"/>
</dbReference>
<feature type="coiled-coil region" evidence="16">
    <location>
        <begin position="439"/>
        <end position="466"/>
    </location>
</feature>
<feature type="region of interest" description="Disordered" evidence="17">
    <location>
        <begin position="2199"/>
        <end position="2303"/>
    </location>
</feature>
<gene>
    <name evidence="18" type="ORF">KOW79_003935</name>
</gene>
<dbReference type="InterPro" id="IPR011990">
    <property type="entry name" value="TPR-like_helical_dom_sf"/>
</dbReference>
<proteinExistence type="inferred from homology"/>
<dbReference type="GO" id="GO:0006281">
    <property type="term" value="P:DNA repair"/>
    <property type="evidence" value="ECO:0007669"/>
    <property type="project" value="UniProtKB-KW"/>
</dbReference>
<evidence type="ECO:0000256" key="10">
    <source>
        <dbReference type="ARBA" id="ARBA00023204"/>
    </source>
</evidence>
<keyword evidence="11" id="KW-0539">Nucleus</keyword>
<feature type="compositionally biased region" description="Low complexity" evidence="17">
    <location>
        <begin position="614"/>
        <end position="623"/>
    </location>
</feature>
<feature type="region of interest" description="Disordered" evidence="17">
    <location>
        <begin position="547"/>
        <end position="670"/>
    </location>
</feature>
<accession>A0A9D3P106</accession>
<evidence type="ECO:0000256" key="3">
    <source>
        <dbReference type="ARBA" id="ARBA00010999"/>
    </source>
</evidence>
<dbReference type="Pfam" id="PF13516">
    <property type="entry name" value="LRR_6"/>
    <property type="match status" value="1"/>
</dbReference>
<keyword evidence="7" id="KW-0227">DNA damage</keyword>
<evidence type="ECO:0000313" key="18">
    <source>
        <dbReference type="EMBL" id="KAG7332101.1"/>
    </source>
</evidence>
<keyword evidence="10" id="KW-0234">DNA repair</keyword>